<proteinExistence type="predicted"/>
<dbReference type="EC" id="3.1.-.-" evidence="3"/>
<evidence type="ECO:0000313" key="3">
    <source>
        <dbReference type="EMBL" id="XCO74594.1"/>
    </source>
</evidence>
<dbReference type="InterPro" id="IPR044925">
    <property type="entry name" value="His-Me_finger_sf"/>
</dbReference>
<dbReference type="SUPFAM" id="SSF54060">
    <property type="entry name" value="His-Me finger endonucleases"/>
    <property type="match status" value="1"/>
</dbReference>
<dbReference type="EMBL" id="CP159925">
    <property type="protein sequence ID" value="XCO74594.1"/>
    <property type="molecule type" value="Genomic_DNA"/>
</dbReference>
<reference evidence="3" key="1">
    <citation type="submission" date="2024-06" db="EMBL/GenBank/DDBJ databases">
        <authorList>
            <person name="Li S."/>
        </authorList>
    </citation>
    <scope>NUCLEOTIDE SEQUENCE</scope>
    <source>
        <strain evidence="3">SR10</strain>
    </source>
</reference>
<feature type="compositionally biased region" description="Basic residues" evidence="1">
    <location>
        <begin position="181"/>
        <end position="191"/>
    </location>
</feature>
<organism evidence="3">
    <name type="scientific">Lysobacter firmicutimachus</name>
    <dbReference type="NCBI Taxonomy" id="1792846"/>
    <lineage>
        <taxon>Bacteria</taxon>
        <taxon>Pseudomonadati</taxon>
        <taxon>Pseudomonadota</taxon>
        <taxon>Gammaproteobacteria</taxon>
        <taxon>Lysobacterales</taxon>
        <taxon>Lysobacteraceae</taxon>
        <taxon>Lysobacter</taxon>
    </lineage>
</organism>
<feature type="domain" description="HNH nuclease" evidence="2">
    <location>
        <begin position="60"/>
        <end position="102"/>
    </location>
</feature>
<protein>
    <submittedName>
        <fullName evidence="3">HNH endonuclease signature motif containing protein</fullName>
        <ecNumber evidence="3">3.1.-.-</ecNumber>
    </submittedName>
</protein>
<dbReference type="GO" id="GO:0016787">
    <property type="term" value="F:hydrolase activity"/>
    <property type="evidence" value="ECO:0007669"/>
    <property type="project" value="UniProtKB-KW"/>
</dbReference>
<name>A0AAU8MT87_9GAMM</name>
<dbReference type="GO" id="GO:0004519">
    <property type="term" value="F:endonuclease activity"/>
    <property type="evidence" value="ECO:0007669"/>
    <property type="project" value="UniProtKB-KW"/>
</dbReference>
<sequence>MTLKPCAAPSDEAIYSLIHERWIDPWKGVVYSRYGKPIAPEENGYVRISRRGYPSTIYGHRIIWESVFGPVPDGHYIDHKNGLKSDNRISNLEPVLPAENARRAVKKGLAATGERIGTSKLTASQVCEIRRTTRTVSGKEWARRLGVDATTVTAARRRKTWRHIVCHRDGTASPRASGRLSTRRRPRRRSVKGGESE</sequence>
<dbReference type="AlphaFoldDB" id="A0AAU8MT87"/>
<dbReference type="Gene3D" id="3.90.75.20">
    <property type="match status" value="1"/>
</dbReference>
<keyword evidence="3" id="KW-0255">Endonuclease</keyword>
<feature type="region of interest" description="Disordered" evidence="1">
    <location>
        <begin position="168"/>
        <end position="197"/>
    </location>
</feature>
<evidence type="ECO:0000259" key="2">
    <source>
        <dbReference type="Pfam" id="PF13392"/>
    </source>
</evidence>
<dbReference type="InterPro" id="IPR003615">
    <property type="entry name" value="HNH_nuc"/>
</dbReference>
<dbReference type="Pfam" id="PF13392">
    <property type="entry name" value="HNH_3"/>
    <property type="match status" value="1"/>
</dbReference>
<accession>A0AAU8MT87</accession>
<evidence type="ECO:0000256" key="1">
    <source>
        <dbReference type="SAM" id="MobiDB-lite"/>
    </source>
</evidence>
<keyword evidence="3" id="KW-0378">Hydrolase</keyword>
<keyword evidence="3" id="KW-0540">Nuclease</keyword>
<dbReference type="RefSeq" id="WP_363797443.1">
    <property type="nucleotide sequence ID" value="NZ_CP159925.1"/>
</dbReference>
<gene>
    <name evidence="3" type="ORF">ABU614_19795</name>
</gene>